<dbReference type="InterPro" id="IPR036909">
    <property type="entry name" value="Cyt_c-like_dom_sf"/>
</dbReference>
<dbReference type="GO" id="GO:0030313">
    <property type="term" value="C:cell envelope"/>
    <property type="evidence" value="ECO:0007669"/>
    <property type="project" value="UniProtKB-SubCell"/>
</dbReference>
<evidence type="ECO:0000256" key="6">
    <source>
        <dbReference type="ARBA" id="ARBA00023004"/>
    </source>
</evidence>
<dbReference type="PANTHER" id="PTHR30600:SF10">
    <property type="entry name" value="BLL6722 PROTEIN"/>
    <property type="match status" value="1"/>
</dbReference>
<dbReference type="PANTHER" id="PTHR30600">
    <property type="entry name" value="CYTOCHROME C PEROXIDASE-RELATED"/>
    <property type="match status" value="1"/>
</dbReference>
<reference evidence="10 11" key="1">
    <citation type="submission" date="2019-02" db="EMBL/GenBank/DDBJ databases">
        <title>Deep-cultivation of Planctomycetes and their phenomic and genomic characterization uncovers novel biology.</title>
        <authorList>
            <person name="Wiegand S."/>
            <person name="Jogler M."/>
            <person name="Boedeker C."/>
            <person name="Pinto D."/>
            <person name="Vollmers J."/>
            <person name="Rivas-Marin E."/>
            <person name="Kohn T."/>
            <person name="Peeters S.H."/>
            <person name="Heuer A."/>
            <person name="Rast P."/>
            <person name="Oberbeckmann S."/>
            <person name="Bunk B."/>
            <person name="Jeske O."/>
            <person name="Meyerdierks A."/>
            <person name="Storesund J.E."/>
            <person name="Kallscheuer N."/>
            <person name="Luecker S."/>
            <person name="Lage O.M."/>
            <person name="Pohl T."/>
            <person name="Merkel B.J."/>
            <person name="Hornburger P."/>
            <person name="Mueller R.-W."/>
            <person name="Bruemmer F."/>
            <person name="Labrenz M."/>
            <person name="Spormann A.M."/>
            <person name="Op den Camp H."/>
            <person name="Overmann J."/>
            <person name="Amann R."/>
            <person name="Jetten M.S.M."/>
            <person name="Mascher T."/>
            <person name="Medema M.H."/>
            <person name="Devos D.P."/>
            <person name="Kaster A.-K."/>
            <person name="Ovreas L."/>
            <person name="Rohde M."/>
            <person name="Galperin M.Y."/>
            <person name="Jogler C."/>
        </authorList>
    </citation>
    <scope>NUCLEOTIDE SEQUENCE [LARGE SCALE GENOMIC DNA]</scope>
    <source>
        <strain evidence="10 11">SV_7m_r</strain>
    </source>
</reference>
<dbReference type="InterPro" id="IPR004852">
    <property type="entry name" value="Di-haem_cyt_c_peroxidsae"/>
</dbReference>
<evidence type="ECO:0000256" key="4">
    <source>
        <dbReference type="ARBA" id="ARBA00022729"/>
    </source>
</evidence>
<name>A0A517SNZ2_9BACT</name>
<evidence type="ECO:0000256" key="2">
    <source>
        <dbReference type="ARBA" id="ARBA00022617"/>
    </source>
</evidence>
<dbReference type="GO" id="GO:0009055">
    <property type="term" value="F:electron transfer activity"/>
    <property type="evidence" value="ECO:0007669"/>
    <property type="project" value="InterPro"/>
</dbReference>
<evidence type="ECO:0000256" key="8">
    <source>
        <dbReference type="SAM" id="MobiDB-lite"/>
    </source>
</evidence>
<dbReference type="GO" id="GO:0004130">
    <property type="term" value="F:cytochrome-c peroxidase activity"/>
    <property type="evidence" value="ECO:0007669"/>
    <property type="project" value="UniProtKB-EC"/>
</dbReference>
<proteinExistence type="predicted"/>
<keyword evidence="6 7" id="KW-0408">Iron</keyword>
<dbReference type="InterPro" id="IPR051395">
    <property type="entry name" value="Cytochrome_c_Peroxidase/MauG"/>
</dbReference>
<dbReference type="Gene3D" id="1.10.760.10">
    <property type="entry name" value="Cytochrome c-like domain"/>
    <property type="match status" value="2"/>
</dbReference>
<sequence length="469" mass="52142">MTALRINCQEFVRILPTRCRDQINTMKYEIAELLDHPPQNTPTLVAEMNHHRRHEIANLKSKPASLVHGRSTAIPSVGPLATIYLLLALCAGKHTFAQQPETHSSQPAINRQLRLPDQPFDYGKVDAPASLRKQLQPLDNTPADNPITHQGATLGRVLFYDTKLSANGTTSCASCHLQAAGFAEPKPTSVGFEGKPVARNSMALINLRFFASGKMFWDQRAGSLEKQVLMPIEDPIEMGHHLPTLIRQLAQDPLYPPLFQNAFGDKQITSDRIAKALAQFVRSMTSFGSRYDHGLEQTGDPRKPFPNFTDQENLGKEQFFGRALCAHCHLPKHDDPQSPQWLIFQLQTASNNGIDSSDAPNTDPGVATTTGKPTDQGKFKASSLRNLKQTAPYMHDGRFHTIDQVIEHYNWSVRPHPNLDPLLEDFAANGLALPEVPKVALAAFLETLSDEEFLADPRFSDPFVRSPNE</sequence>
<dbReference type="AlphaFoldDB" id="A0A517SNZ2"/>
<evidence type="ECO:0000256" key="5">
    <source>
        <dbReference type="ARBA" id="ARBA00023002"/>
    </source>
</evidence>
<dbReference type="Pfam" id="PF03150">
    <property type="entry name" value="CCP_MauG"/>
    <property type="match status" value="1"/>
</dbReference>
<protein>
    <submittedName>
        <fullName evidence="10">Cytochrome c551 peroxidase</fullName>
        <ecNumber evidence="10">1.11.1.5</ecNumber>
    </submittedName>
</protein>
<dbReference type="EC" id="1.11.1.5" evidence="10"/>
<organism evidence="10 11">
    <name type="scientific">Stieleria bergensis</name>
    <dbReference type="NCBI Taxonomy" id="2528025"/>
    <lineage>
        <taxon>Bacteria</taxon>
        <taxon>Pseudomonadati</taxon>
        <taxon>Planctomycetota</taxon>
        <taxon>Planctomycetia</taxon>
        <taxon>Pirellulales</taxon>
        <taxon>Pirellulaceae</taxon>
        <taxon>Stieleria</taxon>
    </lineage>
</organism>
<dbReference type="Proteomes" id="UP000315003">
    <property type="component" value="Chromosome"/>
</dbReference>
<feature type="domain" description="Cytochrome c" evidence="9">
    <location>
        <begin position="310"/>
        <end position="449"/>
    </location>
</feature>
<accession>A0A517SNZ2</accession>
<dbReference type="InterPro" id="IPR009056">
    <property type="entry name" value="Cyt_c-like_dom"/>
</dbReference>
<keyword evidence="2 7" id="KW-0349">Heme</keyword>
<evidence type="ECO:0000256" key="7">
    <source>
        <dbReference type="PROSITE-ProRule" id="PRU00433"/>
    </source>
</evidence>
<dbReference type="GO" id="GO:0046872">
    <property type="term" value="F:metal ion binding"/>
    <property type="evidence" value="ECO:0007669"/>
    <property type="project" value="UniProtKB-KW"/>
</dbReference>
<keyword evidence="10" id="KW-0575">Peroxidase</keyword>
<comment type="subcellular location">
    <subcellularLocation>
        <location evidence="1">Cell envelope</location>
    </subcellularLocation>
</comment>
<keyword evidence="11" id="KW-1185">Reference proteome</keyword>
<evidence type="ECO:0000259" key="9">
    <source>
        <dbReference type="PROSITE" id="PS51007"/>
    </source>
</evidence>
<keyword evidence="4" id="KW-0732">Signal</keyword>
<gene>
    <name evidence="10" type="primary">ccp_1</name>
    <name evidence="10" type="ORF">SV7mr_03270</name>
</gene>
<evidence type="ECO:0000313" key="11">
    <source>
        <dbReference type="Proteomes" id="UP000315003"/>
    </source>
</evidence>
<dbReference type="GO" id="GO:0020037">
    <property type="term" value="F:heme binding"/>
    <property type="evidence" value="ECO:0007669"/>
    <property type="project" value="InterPro"/>
</dbReference>
<evidence type="ECO:0000313" key="10">
    <source>
        <dbReference type="EMBL" id="QDT57842.1"/>
    </source>
</evidence>
<keyword evidence="5 10" id="KW-0560">Oxidoreductase</keyword>
<dbReference type="SUPFAM" id="SSF46626">
    <property type="entry name" value="Cytochrome c"/>
    <property type="match status" value="2"/>
</dbReference>
<dbReference type="EMBL" id="CP036272">
    <property type="protein sequence ID" value="QDT57842.1"/>
    <property type="molecule type" value="Genomic_DNA"/>
</dbReference>
<keyword evidence="3 7" id="KW-0479">Metal-binding</keyword>
<dbReference type="FunFam" id="1.10.760.10:FF:000042">
    <property type="entry name" value="Cytochrome c peroxidase"/>
    <property type="match status" value="1"/>
</dbReference>
<dbReference type="PROSITE" id="PS51007">
    <property type="entry name" value="CYTC"/>
    <property type="match status" value="1"/>
</dbReference>
<feature type="region of interest" description="Disordered" evidence="8">
    <location>
        <begin position="352"/>
        <end position="382"/>
    </location>
</feature>
<evidence type="ECO:0000256" key="1">
    <source>
        <dbReference type="ARBA" id="ARBA00004196"/>
    </source>
</evidence>
<evidence type="ECO:0000256" key="3">
    <source>
        <dbReference type="ARBA" id="ARBA00022723"/>
    </source>
</evidence>